<accession>A0A3P3Z3S6</accession>
<dbReference type="Proteomes" id="UP000319462">
    <property type="component" value="Chromosome 18"/>
</dbReference>
<dbReference type="EMBL" id="LS997617">
    <property type="protein sequence ID" value="SYZ64784.1"/>
    <property type="molecule type" value="Genomic_DNA"/>
</dbReference>
<feature type="compositionally biased region" description="Basic and acidic residues" evidence="1">
    <location>
        <begin position="15"/>
        <end position="28"/>
    </location>
</feature>
<feature type="region of interest" description="Disordered" evidence="1">
    <location>
        <begin position="1"/>
        <end position="153"/>
    </location>
</feature>
<dbReference type="InterPro" id="IPR036322">
    <property type="entry name" value="WD40_repeat_dom_sf"/>
</dbReference>
<dbReference type="AlphaFoldDB" id="A0A3P3Z3S6"/>
<dbReference type="GO" id="GO:0005929">
    <property type="term" value="C:cilium"/>
    <property type="evidence" value="ECO:0007669"/>
    <property type="project" value="GOC"/>
</dbReference>
<protein>
    <submittedName>
        <fullName evidence="2">Hypothetical_protein</fullName>
    </submittedName>
</protein>
<feature type="compositionally biased region" description="Low complexity" evidence="1">
    <location>
        <begin position="48"/>
        <end position="64"/>
    </location>
</feature>
<evidence type="ECO:0000313" key="3">
    <source>
        <dbReference type="Proteomes" id="UP000319462"/>
    </source>
</evidence>
<dbReference type="GO" id="GO:0005868">
    <property type="term" value="C:cytoplasmic dynein complex"/>
    <property type="evidence" value="ECO:0007669"/>
    <property type="project" value="InterPro"/>
</dbReference>
<feature type="region of interest" description="Disordered" evidence="1">
    <location>
        <begin position="231"/>
        <end position="256"/>
    </location>
</feature>
<evidence type="ECO:0000256" key="1">
    <source>
        <dbReference type="SAM" id="MobiDB-lite"/>
    </source>
</evidence>
<feature type="region of interest" description="Disordered" evidence="1">
    <location>
        <begin position="378"/>
        <end position="407"/>
    </location>
</feature>
<dbReference type="InterPro" id="IPR001680">
    <property type="entry name" value="WD40_rpt"/>
</dbReference>
<evidence type="ECO:0000313" key="2">
    <source>
        <dbReference type="EMBL" id="SYZ64784.1"/>
    </source>
</evidence>
<organism evidence="2 3">
    <name type="scientific">Leishmania braziliensis MHOM/BR/75/M2904</name>
    <dbReference type="NCBI Taxonomy" id="420245"/>
    <lineage>
        <taxon>Eukaryota</taxon>
        <taxon>Discoba</taxon>
        <taxon>Euglenozoa</taxon>
        <taxon>Kinetoplastea</taxon>
        <taxon>Metakinetoplastina</taxon>
        <taxon>Trypanosomatida</taxon>
        <taxon>Trypanosomatidae</taxon>
        <taxon>Leishmaniinae</taxon>
        <taxon>Leishmania</taxon>
        <taxon>Leishmania braziliensis species complex</taxon>
    </lineage>
</organism>
<dbReference type="GO" id="GO:0045504">
    <property type="term" value="F:dynein heavy chain binding"/>
    <property type="evidence" value="ECO:0007669"/>
    <property type="project" value="InterPro"/>
</dbReference>
<dbReference type="Gene3D" id="2.130.10.10">
    <property type="entry name" value="YVTN repeat-like/Quinoprotein amine dehydrogenase"/>
    <property type="match status" value="2"/>
</dbReference>
<dbReference type="SUPFAM" id="SSF50978">
    <property type="entry name" value="WD40 repeat-like"/>
    <property type="match status" value="1"/>
</dbReference>
<dbReference type="FunFam" id="2.130.10.10:FF:002564">
    <property type="entry name" value="Uncharacterized protein"/>
    <property type="match status" value="1"/>
</dbReference>
<gene>
    <name evidence="2" type="ORF">LBRM2904_18.1560</name>
</gene>
<feature type="compositionally biased region" description="Acidic residues" evidence="1">
    <location>
        <begin position="389"/>
        <end position="401"/>
    </location>
</feature>
<dbReference type="GO" id="GO:0042073">
    <property type="term" value="P:intraciliary transport"/>
    <property type="evidence" value="ECO:0007669"/>
    <property type="project" value="InterPro"/>
</dbReference>
<dbReference type="SMART" id="SM00320">
    <property type="entry name" value="WD40"/>
    <property type="match status" value="3"/>
</dbReference>
<feature type="compositionally biased region" description="Low complexity" evidence="1">
    <location>
        <begin position="93"/>
        <end position="115"/>
    </location>
</feature>
<dbReference type="PANTHER" id="PTHR16022:SF0">
    <property type="entry name" value="CYTOPLASMIC DYNEIN 2 INTERMEDIATE CHAIN 1"/>
    <property type="match status" value="1"/>
</dbReference>
<reference evidence="2 3" key="1">
    <citation type="submission" date="2018-09" db="EMBL/GenBank/DDBJ databases">
        <authorList>
            <person name="Peiro R."/>
            <person name="Begona"/>
            <person name="Cbmso G."/>
            <person name="Lopez M."/>
            <person name="Gonzalez S."/>
        </authorList>
    </citation>
    <scope>NUCLEOTIDE SEQUENCE [LARGE SCALE GENOMIC DNA]</scope>
</reference>
<dbReference type="GO" id="GO:0045503">
    <property type="term" value="F:dynein light chain binding"/>
    <property type="evidence" value="ECO:0007669"/>
    <property type="project" value="InterPro"/>
</dbReference>
<sequence length="921" mass="98627">MPETEEERRRRKERKRQDMARKAAEAERQGASTSVEAPPLSKTPSQMAATASTAISNAAPTAPSGDTQVARSETEEERRIRKEKKRAQREAQKPQATAAAATAASAPPITEATSPKAKPSKEERHAAREKDRRRKDNAGGDGNGKPIVKVSPANDEDAALLHAIEAENEAVVAQSVTSSRSFAVAELKQAMEEKERKRLESVEGRALRKRAEREERRRLRHAVAAAAAADTAEGKTCGDEDGASATGAAGRVGPSPVTAFDPSELQRQAYRAQFQKDLARATALRRLVDFDSSGGVVLDLAPQSAYDLYIRDFGQGGREQVGVQAPPEEERLDASTQAERGKLRVRGTQAPDDLGLCPEEEAERQFFQLRRKAMLRSGKDGGGAVAAGDGEDEAGGEEGGEVADKPAAGGVGKKTRLVDAALLERFLTSTLPVMIAVLDENSTTPSGAAVAAAAASVEGSKPKASTAFSSSYTTFCWRGTRNRPVVQVLVNPSNPRQLIALHGAIDETGPSPRLDTFLSVLLLWSVHDAATPERVLVSCSAVTCICASPSRPHLLYGGTAEGSVCAWNLLEPDRLHLSAGRYERVVFHLPSYNTGWQVGGHVAPVRQVCVAGYNTTAPATRKEGQYEQLVSMDDTGAMCYWALTEKRDPLEMNSGGPGAAAAASLSLHDSDYGLHPGSGVSLHLSKDSTVATAAASAEVQQQDEDGDTAVTYSASVVGGFDFLPSDGSQCILTAPHGVVRCSRIGGIASPSLYGPSCSTSHLPYALASREHFNCVKAVAVPCCLQYSVLDPRWFVVGYEDGTVRLYLHHKAAPQVTVEVGNTPIVAVRCSGAIPWVIWALDESGELHLIDFAYHRRQTPRLSHTLTQPDTGLCTCIDLSSKSEKADQHFLVAGFEKGMVQVHSVDVEKLRVAHSERDEQWI</sequence>
<dbReference type="InterPro" id="IPR042505">
    <property type="entry name" value="DYNC2I1"/>
</dbReference>
<dbReference type="InterPro" id="IPR015943">
    <property type="entry name" value="WD40/YVTN_repeat-like_dom_sf"/>
</dbReference>
<dbReference type="PANTHER" id="PTHR16022">
    <property type="entry name" value="WD REPEAT DOMAIN 60"/>
    <property type="match status" value="1"/>
</dbReference>
<feature type="compositionally biased region" description="Basic and acidic residues" evidence="1">
    <location>
        <begin position="119"/>
        <end position="138"/>
    </location>
</feature>
<name>A0A3P3Z3S6_LEIBR</name>
<proteinExistence type="predicted"/>